<protein>
    <submittedName>
        <fullName evidence="4">Predicted DNA-binding transcriptional regulator YafY, contains an HTH and WYL domains</fullName>
    </submittedName>
</protein>
<dbReference type="InterPro" id="IPR036388">
    <property type="entry name" value="WH-like_DNA-bd_sf"/>
</dbReference>
<reference evidence="4 5" key="1">
    <citation type="submission" date="2017-02" db="EMBL/GenBank/DDBJ databases">
        <authorList>
            <person name="Peterson S.W."/>
        </authorList>
    </citation>
    <scope>NUCLEOTIDE SEQUENCE [LARGE SCALE GENOMIC DNA]</scope>
    <source>
        <strain evidence="4 5">M1</strain>
    </source>
</reference>
<dbReference type="InterPro" id="IPR057727">
    <property type="entry name" value="WCX_dom"/>
</dbReference>
<accession>A0A1T5LMQ6</accession>
<dbReference type="STRING" id="36842.SAMN02194393_03121"/>
<feature type="domain" description="WYL" evidence="2">
    <location>
        <begin position="135"/>
        <end position="200"/>
    </location>
</feature>
<gene>
    <name evidence="4" type="ORF">SAMN02194393_03121</name>
</gene>
<evidence type="ECO:0000313" key="4">
    <source>
        <dbReference type="EMBL" id="SKC77323.1"/>
    </source>
</evidence>
<dbReference type="OrthoDB" id="9815009at2"/>
<dbReference type="AlphaFoldDB" id="A0A1T5LMQ6"/>
<evidence type="ECO:0000259" key="3">
    <source>
        <dbReference type="Pfam" id="PF25583"/>
    </source>
</evidence>
<dbReference type="EMBL" id="FUZT01000007">
    <property type="protein sequence ID" value="SKC77323.1"/>
    <property type="molecule type" value="Genomic_DNA"/>
</dbReference>
<proteinExistence type="predicted"/>
<dbReference type="RefSeq" id="WP_079492826.1">
    <property type="nucleotide sequence ID" value="NZ_FUZT01000007.1"/>
</dbReference>
<dbReference type="Gene3D" id="1.10.10.10">
    <property type="entry name" value="Winged helix-like DNA-binding domain superfamily/Winged helix DNA-binding domain"/>
    <property type="match status" value="1"/>
</dbReference>
<organism evidence="4 5">
    <name type="scientific">Maledivibacter halophilus</name>
    <dbReference type="NCBI Taxonomy" id="36842"/>
    <lineage>
        <taxon>Bacteria</taxon>
        <taxon>Bacillati</taxon>
        <taxon>Bacillota</taxon>
        <taxon>Clostridia</taxon>
        <taxon>Peptostreptococcales</taxon>
        <taxon>Caminicellaceae</taxon>
        <taxon>Maledivibacter</taxon>
    </lineage>
</organism>
<dbReference type="Pfam" id="PF25583">
    <property type="entry name" value="WCX"/>
    <property type="match status" value="1"/>
</dbReference>
<feature type="domain" description="WCX" evidence="3">
    <location>
        <begin position="228"/>
        <end position="298"/>
    </location>
</feature>
<dbReference type="InterPro" id="IPR036390">
    <property type="entry name" value="WH_DNA-bd_sf"/>
</dbReference>
<dbReference type="InterPro" id="IPR026881">
    <property type="entry name" value="WYL_dom"/>
</dbReference>
<dbReference type="Proteomes" id="UP000190285">
    <property type="component" value="Unassembled WGS sequence"/>
</dbReference>
<sequence length="303" mass="35415">MKIYRLLSIITTLLNKDLVSAKDLAEKNEVSVKTIQRDIETLNMAGIPVFSEKGMKGGYGILDSYKLDTKLLSNFEVGILNSMLDGLRAIYDNKQLENLWEKFEYALDSSPNNEQIQMKVDLSPWNHDETVSKKVNILSDAIKDKSIVKIEYYNLEGISSIRNIEPYEMKMKNGRWYVNAYCLSKNDFRNFKVNRIKEIEKTVQHFVKRDYSIVDDEETRNQDSVKKVLRFNKKTYSRVVDIFNVDEISEMNEEYIIVTTYLRCDSWLLSMILSFGNQVEVLEPSSLISKVRENIKKMNELYK</sequence>
<dbReference type="PROSITE" id="PS52050">
    <property type="entry name" value="WYL"/>
    <property type="match status" value="1"/>
</dbReference>
<dbReference type="InterPro" id="IPR051534">
    <property type="entry name" value="CBASS_pafABC_assoc_protein"/>
</dbReference>
<evidence type="ECO:0000259" key="2">
    <source>
        <dbReference type="Pfam" id="PF13280"/>
    </source>
</evidence>
<dbReference type="SUPFAM" id="SSF46785">
    <property type="entry name" value="Winged helix' DNA-binding domain"/>
    <property type="match status" value="1"/>
</dbReference>
<dbReference type="Pfam" id="PF13280">
    <property type="entry name" value="WYL"/>
    <property type="match status" value="1"/>
</dbReference>
<dbReference type="Pfam" id="PF08279">
    <property type="entry name" value="HTH_11"/>
    <property type="match status" value="1"/>
</dbReference>
<dbReference type="InterPro" id="IPR028349">
    <property type="entry name" value="PafC-like"/>
</dbReference>
<feature type="domain" description="Helix-turn-helix type 11" evidence="1">
    <location>
        <begin position="5"/>
        <end position="59"/>
    </location>
</feature>
<evidence type="ECO:0000259" key="1">
    <source>
        <dbReference type="Pfam" id="PF08279"/>
    </source>
</evidence>
<dbReference type="InterPro" id="IPR013196">
    <property type="entry name" value="HTH_11"/>
</dbReference>
<dbReference type="PANTHER" id="PTHR34580:SF1">
    <property type="entry name" value="PROTEIN PAFC"/>
    <property type="match status" value="1"/>
</dbReference>
<keyword evidence="5" id="KW-1185">Reference proteome</keyword>
<evidence type="ECO:0000313" key="5">
    <source>
        <dbReference type="Proteomes" id="UP000190285"/>
    </source>
</evidence>
<dbReference type="PANTHER" id="PTHR34580">
    <property type="match status" value="1"/>
</dbReference>
<keyword evidence="4" id="KW-0238">DNA-binding</keyword>
<name>A0A1T5LMQ6_9FIRM</name>
<dbReference type="PIRSF" id="PIRSF016838">
    <property type="entry name" value="PafC"/>
    <property type="match status" value="1"/>
</dbReference>
<dbReference type="GO" id="GO:0003677">
    <property type="term" value="F:DNA binding"/>
    <property type="evidence" value="ECO:0007669"/>
    <property type="project" value="UniProtKB-KW"/>
</dbReference>